<dbReference type="Proteomes" id="UP000242457">
    <property type="component" value="Unassembled WGS sequence"/>
</dbReference>
<protein>
    <recommendedName>
        <fullName evidence="11">Cytochrome b-c1 complex subunit 9</fullName>
    </recommendedName>
    <alternativeName>
        <fullName evidence="12">Complex III subunit X</fullName>
    </alternativeName>
</protein>
<dbReference type="InterPro" id="IPR008027">
    <property type="entry name" value="QCR9"/>
</dbReference>
<dbReference type="FunFam" id="1.20.5.260:FF:000001">
    <property type="entry name" value="Cytochrome b-c1 complex subunit 9"/>
    <property type="match status" value="1"/>
</dbReference>
<dbReference type="OrthoDB" id="44067at2759"/>
<keyword evidence="10" id="KW-0472">Membrane</keyword>
<evidence type="ECO:0000256" key="11">
    <source>
        <dbReference type="ARBA" id="ARBA00068509"/>
    </source>
</evidence>
<evidence type="ECO:0000256" key="8">
    <source>
        <dbReference type="ARBA" id="ARBA00022989"/>
    </source>
</evidence>
<dbReference type="PANTHER" id="PTHR12980:SF0">
    <property type="entry name" value="CYTOCHROME B-C1 COMPLEX SUBUNIT 9"/>
    <property type="match status" value="1"/>
</dbReference>
<dbReference type="PANTHER" id="PTHR12980">
    <property type="entry name" value="UBIQUINOL-CYTOCHROME C REDUCTASE COMPLEX, SUBUNIT X"/>
    <property type="match status" value="1"/>
</dbReference>
<name>A0A2A3EQ24_APICC</name>
<evidence type="ECO:0000256" key="6">
    <source>
        <dbReference type="ARBA" id="ARBA00022792"/>
    </source>
</evidence>
<comment type="subcellular location">
    <subcellularLocation>
        <location evidence="1">Mitochondrion inner membrane</location>
        <topology evidence="1">Single-pass membrane protein</topology>
    </subcellularLocation>
</comment>
<keyword evidence="3" id="KW-0813">Transport</keyword>
<keyword evidence="5" id="KW-0812">Transmembrane</keyword>
<keyword evidence="8" id="KW-1133">Transmembrane helix</keyword>
<reference evidence="14 15" key="1">
    <citation type="submission" date="2014-07" db="EMBL/GenBank/DDBJ databases">
        <title>Genomic and transcriptomic analysis on Apis cerana provide comprehensive insights into honey bee biology.</title>
        <authorList>
            <person name="Diao Q."/>
            <person name="Sun L."/>
            <person name="Zheng H."/>
            <person name="Zheng H."/>
            <person name="Xu S."/>
            <person name="Wang S."/>
            <person name="Zeng Z."/>
            <person name="Hu F."/>
            <person name="Su S."/>
            <person name="Wu J."/>
        </authorList>
    </citation>
    <scope>NUCLEOTIDE SEQUENCE [LARGE SCALE GENOMIC DNA]</scope>
    <source>
        <tissue evidence="14">Pupae without intestine</tissue>
    </source>
</reference>
<keyword evidence="7" id="KW-0249">Electron transport</keyword>
<evidence type="ECO:0000256" key="1">
    <source>
        <dbReference type="ARBA" id="ARBA00004434"/>
    </source>
</evidence>
<keyword evidence="15" id="KW-1185">Reference proteome</keyword>
<organism evidence="14 15">
    <name type="scientific">Apis cerana cerana</name>
    <name type="common">Oriental honeybee</name>
    <dbReference type="NCBI Taxonomy" id="94128"/>
    <lineage>
        <taxon>Eukaryota</taxon>
        <taxon>Metazoa</taxon>
        <taxon>Ecdysozoa</taxon>
        <taxon>Arthropoda</taxon>
        <taxon>Hexapoda</taxon>
        <taxon>Insecta</taxon>
        <taxon>Pterygota</taxon>
        <taxon>Neoptera</taxon>
        <taxon>Endopterygota</taxon>
        <taxon>Hymenoptera</taxon>
        <taxon>Apocrita</taxon>
        <taxon>Aculeata</taxon>
        <taxon>Apoidea</taxon>
        <taxon>Anthophila</taxon>
        <taxon>Apidae</taxon>
        <taxon>Apis</taxon>
    </lineage>
</organism>
<dbReference type="Pfam" id="PF05365">
    <property type="entry name" value="UCR_UQCRX_QCR9"/>
    <property type="match status" value="1"/>
</dbReference>
<gene>
    <name evidence="14" type="ORF">APICC_09920</name>
</gene>
<evidence type="ECO:0000313" key="14">
    <source>
        <dbReference type="EMBL" id="PBC33828.1"/>
    </source>
</evidence>
<dbReference type="AlphaFoldDB" id="A0A2A3EQ24"/>
<evidence type="ECO:0000256" key="4">
    <source>
        <dbReference type="ARBA" id="ARBA00022660"/>
    </source>
</evidence>
<keyword evidence="6" id="KW-0999">Mitochondrion inner membrane</keyword>
<evidence type="ECO:0000256" key="7">
    <source>
        <dbReference type="ARBA" id="ARBA00022982"/>
    </source>
</evidence>
<accession>A0A2A3EQ24</accession>
<evidence type="ECO:0000256" key="3">
    <source>
        <dbReference type="ARBA" id="ARBA00022448"/>
    </source>
</evidence>
<dbReference type="Gene3D" id="1.20.5.260">
    <property type="entry name" value="Cytochrome b-c1 complex subunit 9"/>
    <property type="match status" value="1"/>
</dbReference>
<dbReference type="GO" id="GO:0045275">
    <property type="term" value="C:respiratory chain complex III"/>
    <property type="evidence" value="ECO:0007669"/>
    <property type="project" value="InterPro"/>
</dbReference>
<comment type="similarity">
    <text evidence="2">Belongs to the UQCR10/QCR9 family.</text>
</comment>
<proteinExistence type="inferred from homology"/>
<evidence type="ECO:0000256" key="2">
    <source>
        <dbReference type="ARBA" id="ARBA00007856"/>
    </source>
</evidence>
<keyword evidence="9" id="KW-0496">Mitochondrion</keyword>
<dbReference type="EMBL" id="KZ288194">
    <property type="protein sequence ID" value="PBC33828.1"/>
    <property type="molecule type" value="Genomic_DNA"/>
</dbReference>
<evidence type="ECO:0000256" key="13">
    <source>
        <dbReference type="SAM" id="MobiDB-lite"/>
    </source>
</evidence>
<evidence type="ECO:0000256" key="12">
    <source>
        <dbReference type="ARBA" id="ARBA00076299"/>
    </source>
</evidence>
<dbReference type="SUPFAM" id="SSF81514">
    <property type="entry name" value="Subunit X (non-heme 7 kDa protein) of cytochrome bc1 complex (Ubiquinol-cytochrome c reductase)"/>
    <property type="match status" value="1"/>
</dbReference>
<feature type="region of interest" description="Disordered" evidence="13">
    <location>
        <begin position="63"/>
        <end position="88"/>
    </location>
</feature>
<sequence>MISRFIYRYIFKRTSSFVLSIVIASVFFERAYDHACENIFEWINKGRLWTHIKHKYENTSKMIHQHDVKKNTSNLEKASNKDKDAKKD</sequence>
<dbReference type="STRING" id="94128.A0A2A3EQ24"/>
<evidence type="ECO:0000256" key="5">
    <source>
        <dbReference type="ARBA" id="ARBA00022692"/>
    </source>
</evidence>
<keyword evidence="4" id="KW-0679">Respiratory chain</keyword>
<evidence type="ECO:0000313" key="15">
    <source>
        <dbReference type="Proteomes" id="UP000242457"/>
    </source>
</evidence>
<evidence type="ECO:0000256" key="10">
    <source>
        <dbReference type="ARBA" id="ARBA00023136"/>
    </source>
</evidence>
<dbReference type="GO" id="GO:0006122">
    <property type="term" value="P:mitochondrial electron transport, ubiquinol to cytochrome c"/>
    <property type="evidence" value="ECO:0007669"/>
    <property type="project" value="InterPro"/>
</dbReference>
<dbReference type="GO" id="GO:0005743">
    <property type="term" value="C:mitochondrial inner membrane"/>
    <property type="evidence" value="ECO:0007669"/>
    <property type="project" value="UniProtKB-SubCell"/>
</dbReference>
<dbReference type="InterPro" id="IPR036656">
    <property type="entry name" value="QCR9_sf"/>
</dbReference>
<feature type="compositionally biased region" description="Basic and acidic residues" evidence="13">
    <location>
        <begin position="78"/>
        <end position="88"/>
    </location>
</feature>
<evidence type="ECO:0000256" key="9">
    <source>
        <dbReference type="ARBA" id="ARBA00023128"/>
    </source>
</evidence>